<dbReference type="KEGG" id="mgad:MGAD_28860"/>
<name>A0A7I7WPT0_MYCGU</name>
<sequence>MGVTPLLAASATFAVLLSWTGRLSDAAERMAAVRQRCIDRGAETDLVYVAYFITLMEVWRGRYFDAEFGADEKR</sequence>
<gene>
    <name evidence="1" type="ORF">MGAD_28860</name>
</gene>
<dbReference type="AlphaFoldDB" id="A0A7I7WPT0"/>
<reference evidence="1 2" key="1">
    <citation type="journal article" date="2019" name="Emerg. Microbes Infect.">
        <title>Comprehensive subspecies identification of 175 nontuberculous mycobacteria species based on 7547 genomic profiles.</title>
        <authorList>
            <person name="Matsumoto Y."/>
            <person name="Kinjo T."/>
            <person name="Motooka D."/>
            <person name="Nabeya D."/>
            <person name="Jung N."/>
            <person name="Uechi K."/>
            <person name="Horii T."/>
            <person name="Iida T."/>
            <person name="Fujita J."/>
            <person name="Nakamura S."/>
        </authorList>
    </citation>
    <scope>NUCLEOTIDE SEQUENCE [LARGE SCALE GENOMIC DNA]</scope>
    <source>
        <strain evidence="1 2">JCM 12688</strain>
    </source>
</reference>
<dbReference type="RefSeq" id="WP_163687068.1">
    <property type="nucleotide sequence ID" value="NZ_AP022608.1"/>
</dbReference>
<organism evidence="1 2">
    <name type="scientific">Mycolicibacterium gadium</name>
    <name type="common">Mycobacterium gadium</name>
    <dbReference type="NCBI Taxonomy" id="1794"/>
    <lineage>
        <taxon>Bacteria</taxon>
        <taxon>Bacillati</taxon>
        <taxon>Actinomycetota</taxon>
        <taxon>Actinomycetes</taxon>
        <taxon>Mycobacteriales</taxon>
        <taxon>Mycobacteriaceae</taxon>
        <taxon>Mycolicibacterium</taxon>
    </lineage>
</organism>
<proteinExistence type="predicted"/>
<evidence type="ECO:0000313" key="1">
    <source>
        <dbReference type="EMBL" id="BBZ18551.1"/>
    </source>
</evidence>
<evidence type="ECO:0000313" key="2">
    <source>
        <dbReference type="Proteomes" id="UP000466187"/>
    </source>
</evidence>
<dbReference type="EMBL" id="AP022608">
    <property type="protein sequence ID" value="BBZ18551.1"/>
    <property type="molecule type" value="Genomic_DNA"/>
</dbReference>
<dbReference type="Proteomes" id="UP000466187">
    <property type="component" value="Chromosome"/>
</dbReference>
<protein>
    <submittedName>
        <fullName evidence="1">Uncharacterized protein</fullName>
    </submittedName>
</protein>
<accession>A0A7I7WPT0</accession>